<keyword evidence="2" id="KW-0378">Hydrolase</keyword>
<name>A0ABW4N4H7_9CAUL</name>
<dbReference type="SUPFAM" id="SSF102198">
    <property type="entry name" value="Putative cyclase"/>
    <property type="match status" value="1"/>
</dbReference>
<evidence type="ECO:0000313" key="3">
    <source>
        <dbReference type="Proteomes" id="UP001597237"/>
    </source>
</evidence>
<proteinExistence type="predicted"/>
<dbReference type="EMBL" id="JBHUEY010000006">
    <property type="protein sequence ID" value="MFD1784983.1"/>
    <property type="molecule type" value="Genomic_DNA"/>
</dbReference>
<sequence length="311" mass="33044">MKTIALGMGLVALLACTAAGAQEAWHPSKYGPNDTLGALNNLSPEGVRRAVGLVKEGKVYSLAIPTAPDSPAYGERKYTAEISPAPGQEPAPIGPNRITAYDEKVTTSMGIGTQMDGFGHLGIDHRYYNGLHAKALNTPEGFKTLDFADRPPIVTRGVVIDMVRHFGKPLEAGQAFNRAEIEAAMKAQGVTIGKGDVVLFHTGWMRMIPIDKAKYASSEPGLGVEGAQWLADKGVVAIGADTLALEPLPAPAPDQLFAVHQTLLAKNGVHILENINTEPLVKDGVKEFLFVLGQPRFAGTVQVVVNPVAIR</sequence>
<dbReference type="PANTHER" id="PTHR34861:SF10">
    <property type="entry name" value="CYCLASE"/>
    <property type="match status" value="1"/>
</dbReference>
<dbReference type="Gene3D" id="3.50.30.50">
    <property type="entry name" value="Putative cyclase"/>
    <property type="match status" value="1"/>
</dbReference>
<evidence type="ECO:0000313" key="2">
    <source>
        <dbReference type="EMBL" id="MFD1784983.1"/>
    </source>
</evidence>
<feature type="signal peptide" evidence="1">
    <location>
        <begin position="1"/>
        <end position="21"/>
    </location>
</feature>
<keyword evidence="3" id="KW-1185">Reference proteome</keyword>
<protein>
    <submittedName>
        <fullName evidence="2">Cyclase family protein</fullName>
        <ecNumber evidence="2">3.5.-.-</ecNumber>
    </submittedName>
</protein>
<dbReference type="Proteomes" id="UP001597237">
    <property type="component" value="Unassembled WGS sequence"/>
</dbReference>
<dbReference type="InterPro" id="IPR037175">
    <property type="entry name" value="KFase_sf"/>
</dbReference>
<dbReference type="Pfam" id="PF04199">
    <property type="entry name" value="Cyclase"/>
    <property type="match status" value="1"/>
</dbReference>
<dbReference type="PROSITE" id="PS51257">
    <property type="entry name" value="PROKAR_LIPOPROTEIN"/>
    <property type="match status" value="1"/>
</dbReference>
<evidence type="ECO:0000256" key="1">
    <source>
        <dbReference type="SAM" id="SignalP"/>
    </source>
</evidence>
<comment type="caution">
    <text evidence="2">The sequence shown here is derived from an EMBL/GenBank/DDBJ whole genome shotgun (WGS) entry which is preliminary data.</text>
</comment>
<gene>
    <name evidence="2" type="ORF">ACFSC0_16390</name>
</gene>
<dbReference type="EC" id="3.5.-.-" evidence="2"/>
<dbReference type="InterPro" id="IPR007325">
    <property type="entry name" value="KFase/CYL"/>
</dbReference>
<accession>A0ABW4N4H7</accession>
<dbReference type="GO" id="GO:0016787">
    <property type="term" value="F:hydrolase activity"/>
    <property type="evidence" value="ECO:0007669"/>
    <property type="project" value="UniProtKB-KW"/>
</dbReference>
<reference evidence="3" key="1">
    <citation type="journal article" date="2019" name="Int. J. Syst. Evol. Microbiol.">
        <title>The Global Catalogue of Microorganisms (GCM) 10K type strain sequencing project: providing services to taxonomists for standard genome sequencing and annotation.</title>
        <authorList>
            <consortium name="The Broad Institute Genomics Platform"/>
            <consortium name="The Broad Institute Genome Sequencing Center for Infectious Disease"/>
            <person name="Wu L."/>
            <person name="Ma J."/>
        </authorList>
    </citation>
    <scope>NUCLEOTIDE SEQUENCE [LARGE SCALE GENOMIC DNA]</scope>
    <source>
        <strain evidence="3">DFY28</strain>
    </source>
</reference>
<organism evidence="2 3">
    <name type="scientific">Phenylobacterium terrae</name>
    <dbReference type="NCBI Taxonomy" id="2665495"/>
    <lineage>
        <taxon>Bacteria</taxon>
        <taxon>Pseudomonadati</taxon>
        <taxon>Pseudomonadota</taxon>
        <taxon>Alphaproteobacteria</taxon>
        <taxon>Caulobacterales</taxon>
        <taxon>Caulobacteraceae</taxon>
        <taxon>Phenylobacterium</taxon>
    </lineage>
</organism>
<dbReference type="PANTHER" id="PTHR34861">
    <property type="match status" value="1"/>
</dbReference>
<feature type="chain" id="PRO_5045300452" evidence="1">
    <location>
        <begin position="22"/>
        <end position="311"/>
    </location>
</feature>
<dbReference type="RefSeq" id="WP_377281942.1">
    <property type="nucleotide sequence ID" value="NZ_JBHRSI010000005.1"/>
</dbReference>
<keyword evidence="1" id="KW-0732">Signal</keyword>